<keyword evidence="1" id="KW-0812">Transmembrane</keyword>
<dbReference type="AlphaFoldDB" id="A0A917S7W0"/>
<reference evidence="2" key="1">
    <citation type="journal article" date="2014" name="Int. J. Syst. Evol. Microbiol.">
        <title>Complete genome sequence of Corynebacterium casei LMG S-19264T (=DSM 44701T), isolated from a smear-ripened cheese.</title>
        <authorList>
            <consortium name="US DOE Joint Genome Institute (JGI-PGF)"/>
            <person name="Walter F."/>
            <person name="Albersmeier A."/>
            <person name="Kalinowski J."/>
            <person name="Ruckert C."/>
        </authorList>
    </citation>
    <scope>NUCLEOTIDE SEQUENCE</scope>
    <source>
        <strain evidence="2">JCM 15325</strain>
    </source>
</reference>
<sequence length="97" mass="10212">MSVVLLIESGYGLYTYYQRSQRPFQPGTFSLNMPNAFPNNSGGYAPGADSSQFGGGNFQGGRRALGGMMGARNFQNSPFGLAVDVAGLILAVIALIN</sequence>
<organism evidence="2 3">
    <name type="scientific">Sporolactobacillus putidus</name>
    <dbReference type="NCBI Taxonomy" id="492735"/>
    <lineage>
        <taxon>Bacteria</taxon>
        <taxon>Bacillati</taxon>
        <taxon>Bacillota</taxon>
        <taxon>Bacilli</taxon>
        <taxon>Bacillales</taxon>
        <taxon>Sporolactobacillaceae</taxon>
        <taxon>Sporolactobacillus</taxon>
    </lineage>
</organism>
<dbReference type="RefSeq" id="WP_188804047.1">
    <property type="nucleotide sequence ID" value="NZ_BMOK01000013.1"/>
</dbReference>
<keyword evidence="1" id="KW-0472">Membrane</keyword>
<feature type="transmembrane region" description="Helical" evidence="1">
    <location>
        <begin position="78"/>
        <end position="96"/>
    </location>
</feature>
<accession>A0A917S7W0</accession>
<dbReference type="EMBL" id="BMOK01000013">
    <property type="protein sequence ID" value="GGL60868.1"/>
    <property type="molecule type" value="Genomic_DNA"/>
</dbReference>
<protein>
    <submittedName>
        <fullName evidence="2">Uncharacterized protein</fullName>
    </submittedName>
</protein>
<keyword evidence="1" id="KW-1133">Transmembrane helix</keyword>
<gene>
    <name evidence="2" type="ORF">GCM10007968_26010</name>
</gene>
<proteinExistence type="predicted"/>
<reference evidence="2" key="2">
    <citation type="submission" date="2020-09" db="EMBL/GenBank/DDBJ databases">
        <authorList>
            <person name="Sun Q."/>
            <person name="Ohkuma M."/>
        </authorList>
    </citation>
    <scope>NUCLEOTIDE SEQUENCE</scope>
    <source>
        <strain evidence="2">JCM 15325</strain>
    </source>
</reference>
<keyword evidence="3" id="KW-1185">Reference proteome</keyword>
<evidence type="ECO:0000313" key="2">
    <source>
        <dbReference type="EMBL" id="GGL60868.1"/>
    </source>
</evidence>
<evidence type="ECO:0000313" key="3">
    <source>
        <dbReference type="Proteomes" id="UP000654670"/>
    </source>
</evidence>
<dbReference type="Proteomes" id="UP000654670">
    <property type="component" value="Unassembled WGS sequence"/>
</dbReference>
<name>A0A917S7W0_9BACL</name>
<evidence type="ECO:0000256" key="1">
    <source>
        <dbReference type="SAM" id="Phobius"/>
    </source>
</evidence>
<comment type="caution">
    <text evidence="2">The sequence shown here is derived from an EMBL/GenBank/DDBJ whole genome shotgun (WGS) entry which is preliminary data.</text>
</comment>